<dbReference type="InterPro" id="IPR046796">
    <property type="entry name" value="Transposase_32_dom"/>
</dbReference>
<evidence type="ECO:0000313" key="4">
    <source>
        <dbReference type="Proteomes" id="UP000011115"/>
    </source>
</evidence>
<dbReference type="AlphaFoldDB" id="M1DFH8"/>
<name>M1DFH8_SOLTU</name>
<reference evidence="3" key="2">
    <citation type="submission" date="2015-06" db="UniProtKB">
        <authorList>
            <consortium name="EnsemblPlants"/>
        </authorList>
    </citation>
    <scope>IDENTIFICATION</scope>
    <source>
        <strain evidence="3">DM1-3 516 R44</strain>
    </source>
</reference>
<evidence type="ECO:0000259" key="2">
    <source>
        <dbReference type="Pfam" id="PF20167"/>
    </source>
</evidence>
<dbReference type="HOGENOM" id="CLU_1095846_0_0_1"/>
<reference evidence="4" key="1">
    <citation type="journal article" date="2011" name="Nature">
        <title>Genome sequence and analysis of the tuber crop potato.</title>
        <authorList>
            <consortium name="The Potato Genome Sequencing Consortium"/>
        </authorList>
    </citation>
    <scope>NUCLEOTIDE SEQUENCE [LARGE SCALE GENOMIC DNA]</scope>
    <source>
        <strain evidence="4">cv. DM1-3 516 R44</strain>
    </source>
</reference>
<keyword evidence="4" id="KW-1185">Reference proteome</keyword>
<evidence type="ECO:0000256" key="1">
    <source>
        <dbReference type="SAM" id="MobiDB-lite"/>
    </source>
</evidence>
<dbReference type="Pfam" id="PF20167">
    <property type="entry name" value="Transposase_32"/>
    <property type="match status" value="1"/>
</dbReference>
<accession>M1DFH8</accession>
<dbReference type="EnsemblPlants" id="PGSC0003DMT400088225">
    <property type="protein sequence ID" value="PGSC0003DMT400088225"/>
    <property type="gene ID" value="PGSC0003DMG400037796"/>
</dbReference>
<dbReference type="PaxDb" id="4113-PGSC0003DMT400088225"/>
<feature type="compositionally biased region" description="Basic and acidic residues" evidence="1">
    <location>
        <begin position="243"/>
        <end position="254"/>
    </location>
</feature>
<dbReference type="Gramene" id="PGSC0003DMT400088225">
    <property type="protein sequence ID" value="PGSC0003DMT400088225"/>
    <property type="gene ID" value="PGSC0003DMG400037796"/>
</dbReference>
<dbReference type="InParanoid" id="M1DFH8"/>
<dbReference type="Proteomes" id="UP000011115">
    <property type="component" value="Unassembled WGS sequence"/>
</dbReference>
<feature type="domain" description="Putative plant transposon protein" evidence="2">
    <location>
        <begin position="94"/>
        <end position="191"/>
    </location>
</feature>
<proteinExistence type="predicted"/>
<protein>
    <recommendedName>
        <fullName evidence="2">Putative plant transposon protein domain-containing protein</fullName>
    </recommendedName>
</protein>
<feature type="region of interest" description="Disordered" evidence="1">
    <location>
        <begin position="231"/>
        <end position="254"/>
    </location>
</feature>
<evidence type="ECO:0000313" key="3">
    <source>
        <dbReference type="EnsemblPlants" id="PGSC0003DMT400088225"/>
    </source>
</evidence>
<organism evidence="3 4">
    <name type="scientific">Solanum tuberosum</name>
    <name type="common">Potato</name>
    <dbReference type="NCBI Taxonomy" id="4113"/>
    <lineage>
        <taxon>Eukaryota</taxon>
        <taxon>Viridiplantae</taxon>
        <taxon>Streptophyta</taxon>
        <taxon>Embryophyta</taxon>
        <taxon>Tracheophyta</taxon>
        <taxon>Spermatophyta</taxon>
        <taxon>Magnoliopsida</taxon>
        <taxon>eudicotyledons</taxon>
        <taxon>Gunneridae</taxon>
        <taxon>Pentapetalae</taxon>
        <taxon>asterids</taxon>
        <taxon>lamiids</taxon>
        <taxon>Solanales</taxon>
        <taxon>Solanaceae</taxon>
        <taxon>Solanoideae</taxon>
        <taxon>Solaneae</taxon>
        <taxon>Solanum</taxon>
    </lineage>
</organism>
<sequence length="254" mass="28256">MATFQLINTRKGYCSPLTRGIYEVTHQELNVLNYTVYPARAAALPLWRGHRGAISPAKVGVRKQTKRRTLTLYPVSQCRRLEEKETAFYARLVEFGWVPLSEAPLDALTTWVREFNAILPIVQWDDPHSVICIRGVDIPLNAAAINEALEVNWATAEGITSTDWSPNAKRWLHLVTRRIRSSGNHTDVTFTGSWCTGGRGSGGCLEEDGEFICRLYSGSNQQCPRGLDIPSPVAPGNEEECGEGLHDGPDVEDY</sequence>